<dbReference type="AlphaFoldDB" id="A0A9P6NAD9"/>
<protein>
    <submittedName>
        <fullName evidence="1">Uncharacterized protein</fullName>
    </submittedName>
</protein>
<name>A0A9P6NAD9_9BASI</name>
<sequence>MLGIDLLSSRSGRELEHTTSNWRGGRYWGPKLNLFNSFLQPYGQHSRIGTFDSRLLATCRLVASSRQIRQP</sequence>
<keyword evidence="2" id="KW-1185">Reference proteome</keyword>
<comment type="caution">
    <text evidence="1">The sequence shown here is derived from an EMBL/GenBank/DDBJ whole genome shotgun (WGS) entry which is preliminary data.</text>
</comment>
<dbReference type="Proteomes" id="UP000886653">
    <property type="component" value="Unassembled WGS sequence"/>
</dbReference>
<gene>
    <name evidence="1" type="ORF">CROQUDRAFT_97714</name>
</gene>
<evidence type="ECO:0000313" key="2">
    <source>
        <dbReference type="Proteomes" id="UP000886653"/>
    </source>
</evidence>
<organism evidence="1 2">
    <name type="scientific">Cronartium quercuum f. sp. fusiforme G11</name>
    <dbReference type="NCBI Taxonomy" id="708437"/>
    <lineage>
        <taxon>Eukaryota</taxon>
        <taxon>Fungi</taxon>
        <taxon>Dikarya</taxon>
        <taxon>Basidiomycota</taxon>
        <taxon>Pucciniomycotina</taxon>
        <taxon>Pucciniomycetes</taxon>
        <taxon>Pucciniales</taxon>
        <taxon>Coleosporiaceae</taxon>
        <taxon>Cronartium</taxon>
    </lineage>
</organism>
<proteinExistence type="predicted"/>
<evidence type="ECO:0000313" key="1">
    <source>
        <dbReference type="EMBL" id="KAG0142303.1"/>
    </source>
</evidence>
<reference evidence="1" key="1">
    <citation type="submission" date="2013-11" db="EMBL/GenBank/DDBJ databases">
        <title>Genome sequence of the fusiform rust pathogen reveals effectors for host alternation and coevolution with pine.</title>
        <authorList>
            <consortium name="DOE Joint Genome Institute"/>
            <person name="Smith K."/>
            <person name="Pendleton A."/>
            <person name="Kubisiak T."/>
            <person name="Anderson C."/>
            <person name="Salamov A."/>
            <person name="Aerts A."/>
            <person name="Riley R."/>
            <person name="Clum A."/>
            <person name="Lindquist E."/>
            <person name="Ence D."/>
            <person name="Campbell M."/>
            <person name="Kronenberg Z."/>
            <person name="Feau N."/>
            <person name="Dhillon B."/>
            <person name="Hamelin R."/>
            <person name="Burleigh J."/>
            <person name="Smith J."/>
            <person name="Yandell M."/>
            <person name="Nelson C."/>
            <person name="Grigoriev I."/>
            <person name="Davis J."/>
        </authorList>
    </citation>
    <scope>NUCLEOTIDE SEQUENCE</scope>
    <source>
        <strain evidence="1">G11</strain>
    </source>
</reference>
<accession>A0A9P6NAD9</accession>
<dbReference type="EMBL" id="MU167353">
    <property type="protein sequence ID" value="KAG0142303.1"/>
    <property type="molecule type" value="Genomic_DNA"/>
</dbReference>